<dbReference type="Proteomes" id="UP001501721">
    <property type="component" value="Unassembled WGS sequence"/>
</dbReference>
<proteinExistence type="predicted"/>
<evidence type="ECO:0008006" key="3">
    <source>
        <dbReference type="Google" id="ProtNLM"/>
    </source>
</evidence>
<reference evidence="2" key="1">
    <citation type="journal article" date="2019" name="Int. J. Syst. Evol. Microbiol.">
        <title>The Global Catalogue of Microorganisms (GCM) 10K type strain sequencing project: providing services to taxonomists for standard genome sequencing and annotation.</title>
        <authorList>
            <consortium name="The Broad Institute Genomics Platform"/>
            <consortium name="The Broad Institute Genome Sequencing Center for Infectious Disease"/>
            <person name="Wu L."/>
            <person name="Ma J."/>
        </authorList>
    </citation>
    <scope>NUCLEOTIDE SEQUENCE [LARGE SCALE GENOMIC DNA]</scope>
    <source>
        <strain evidence="2">JCM 6923</strain>
    </source>
</reference>
<dbReference type="EMBL" id="BAAATL010000013">
    <property type="protein sequence ID" value="GAA2484842.1"/>
    <property type="molecule type" value="Genomic_DNA"/>
</dbReference>
<organism evidence="1 2">
    <name type="scientific">Streptomyces graminearus</name>
    <dbReference type="NCBI Taxonomy" id="284030"/>
    <lineage>
        <taxon>Bacteria</taxon>
        <taxon>Bacillati</taxon>
        <taxon>Actinomycetota</taxon>
        <taxon>Actinomycetes</taxon>
        <taxon>Kitasatosporales</taxon>
        <taxon>Streptomycetaceae</taxon>
        <taxon>Streptomyces</taxon>
    </lineage>
</organism>
<dbReference type="RefSeq" id="WP_232984597.1">
    <property type="nucleotide sequence ID" value="NZ_BAAATL010000013.1"/>
</dbReference>
<gene>
    <name evidence="1" type="ORF">GCM10010422_32970</name>
</gene>
<keyword evidence="2" id="KW-1185">Reference proteome</keyword>
<name>A0ABP5YTS3_9ACTN</name>
<sequence>MVIDGEIPQGAPIPRLIQVTPELAEILLSRAVVNRRLDWGQVDFLADSIIRDEWQLTHQGIALDGPLDTGRLLDGQHRLNAIIKAGISVWIYVFEGLPETAFPVLDTGKRRSGVDTLSSTGEKYLPLLHSTIRHVLLFKNMPDSSWSGNRARIANGRILAAYNEDSDMYREAVAMGRALSKHVFASQTGAAVGYFVTTEAAPAVKVDSWIDGLTSGANLEIGDPRLALIKVPHMKRRGRKRRYTMREQVAIYIKAWNAWVQEEKIENLRLKKTEEMPIPVEVKFDR</sequence>
<evidence type="ECO:0000313" key="2">
    <source>
        <dbReference type="Proteomes" id="UP001501721"/>
    </source>
</evidence>
<protein>
    <recommendedName>
        <fullName evidence="3">ParB/Sulfiredoxin domain-containing protein</fullName>
    </recommendedName>
</protein>
<evidence type="ECO:0000313" key="1">
    <source>
        <dbReference type="EMBL" id="GAA2484842.1"/>
    </source>
</evidence>
<comment type="caution">
    <text evidence="1">The sequence shown here is derived from an EMBL/GenBank/DDBJ whole genome shotgun (WGS) entry which is preliminary data.</text>
</comment>
<accession>A0ABP5YTS3</accession>